<proteinExistence type="predicted"/>
<evidence type="ECO:0000256" key="1">
    <source>
        <dbReference type="SAM" id="Phobius"/>
    </source>
</evidence>
<keyword evidence="3" id="KW-1185">Reference proteome</keyword>
<keyword evidence="1" id="KW-1133">Transmembrane helix</keyword>
<reference evidence="2 3" key="1">
    <citation type="submission" date="2018-03" db="EMBL/GenBank/DDBJ databases">
        <title>Genomic Encyclopedia of Type Strains, Phase III (KMG-III): the genomes of soil and plant-associated and newly described type strains.</title>
        <authorList>
            <person name="Whitman W."/>
        </authorList>
    </citation>
    <scope>NUCLEOTIDE SEQUENCE [LARGE SCALE GENOMIC DNA]</scope>
    <source>
        <strain evidence="2 3">CGMCC 4.7104</strain>
    </source>
</reference>
<gene>
    <name evidence="2" type="ORF">B0I32_1822</name>
</gene>
<organism evidence="2 3">
    <name type="scientific">Nonomuraea fuscirosea</name>
    <dbReference type="NCBI Taxonomy" id="1291556"/>
    <lineage>
        <taxon>Bacteria</taxon>
        <taxon>Bacillati</taxon>
        <taxon>Actinomycetota</taxon>
        <taxon>Actinomycetes</taxon>
        <taxon>Streptosporangiales</taxon>
        <taxon>Streptosporangiaceae</taxon>
        <taxon>Nonomuraea</taxon>
    </lineage>
</organism>
<dbReference type="AlphaFoldDB" id="A0A2T0LFE8"/>
<dbReference type="Proteomes" id="UP000238312">
    <property type="component" value="Unassembled WGS sequence"/>
</dbReference>
<feature type="transmembrane region" description="Helical" evidence="1">
    <location>
        <begin position="6"/>
        <end position="26"/>
    </location>
</feature>
<comment type="caution">
    <text evidence="2">The sequence shown here is derived from an EMBL/GenBank/DDBJ whole genome shotgun (WGS) entry which is preliminary data.</text>
</comment>
<accession>A0A2T0LFE8</accession>
<evidence type="ECO:0000313" key="2">
    <source>
        <dbReference type="EMBL" id="PRX40929.1"/>
    </source>
</evidence>
<keyword evidence="1" id="KW-0472">Membrane</keyword>
<sequence length="36" mass="3899">METRVIVSLEVLLVLGLGLLALVPMARRIERPGPEG</sequence>
<keyword evidence="1" id="KW-0812">Transmembrane</keyword>
<protein>
    <submittedName>
        <fullName evidence="2">Uncharacterized protein</fullName>
    </submittedName>
</protein>
<evidence type="ECO:0000313" key="3">
    <source>
        <dbReference type="Proteomes" id="UP000238312"/>
    </source>
</evidence>
<name>A0A2T0LFE8_9ACTN</name>
<dbReference type="EMBL" id="PVNG01000082">
    <property type="protein sequence ID" value="PRX40929.1"/>
    <property type="molecule type" value="Genomic_DNA"/>
</dbReference>